<dbReference type="GO" id="GO:0006509">
    <property type="term" value="P:membrane protein ectodomain proteolysis"/>
    <property type="evidence" value="ECO:0007669"/>
    <property type="project" value="TreeGrafter"/>
</dbReference>
<feature type="binding site" evidence="5">
    <location>
        <position position="348"/>
    </location>
    <ligand>
        <name>Zn(2+)</name>
        <dbReference type="ChEBI" id="CHEBI:29105"/>
        <note>catalytic</note>
    </ligand>
</feature>
<dbReference type="GO" id="GO:0004222">
    <property type="term" value="F:metalloendopeptidase activity"/>
    <property type="evidence" value="ECO:0007669"/>
    <property type="project" value="InterPro"/>
</dbReference>
<feature type="binding site" evidence="5">
    <location>
        <position position="352"/>
    </location>
    <ligand>
        <name>Zn(2+)</name>
        <dbReference type="ChEBI" id="CHEBI:29105"/>
        <note>catalytic</note>
    </ligand>
</feature>
<evidence type="ECO:0000259" key="6">
    <source>
        <dbReference type="PROSITE" id="PS50215"/>
    </source>
</evidence>
<dbReference type="GO" id="GO:0046872">
    <property type="term" value="F:metal ion binding"/>
    <property type="evidence" value="ECO:0007669"/>
    <property type="project" value="UniProtKB-KW"/>
</dbReference>
<keyword evidence="4" id="KW-0482">Metalloprotease</keyword>
<comment type="caution">
    <text evidence="5">Lacks conserved residue(s) required for the propagation of feature annotation.</text>
</comment>
<feature type="domain" description="Peptidase M12B" evidence="6">
    <location>
        <begin position="187"/>
        <end position="394"/>
    </location>
</feature>
<evidence type="ECO:0000256" key="2">
    <source>
        <dbReference type="ARBA" id="ARBA00022801"/>
    </source>
</evidence>
<keyword evidence="1" id="KW-0645">Protease</keyword>
<dbReference type="InterPro" id="IPR001590">
    <property type="entry name" value="Peptidase_M12B"/>
</dbReference>
<dbReference type="AlphaFoldDB" id="A0A224YED3"/>
<dbReference type="PANTHER" id="PTHR11905">
    <property type="entry name" value="ADAM A DISINTEGRIN AND METALLOPROTEASE DOMAIN"/>
    <property type="match status" value="1"/>
</dbReference>
<feature type="disulfide bond" evidence="5">
    <location>
        <begin position="367"/>
        <end position="391"/>
    </location>
</feature>
<keyword evidence="3 5" id="KW-0862">Zinc</keyword>
<evidence type="ECO:0000256" key="3">
    <source>
        <dbReference type="ARBA" id="ARBA00022833"/>
    </source>
</evidence>
<feature type="active site" evidence="5">
    <location>
        <position position="349"/>
    </location>
</feature>
<name>A0A224YED3_9ACAR</name>
<evidence type="ECO:0000256" key="1">
    <source>
        <dbReference type="ARBA" id="ARBA00022670"/>
    </source>
</evidence>
<dbReference type="Gene3D" id="3.40.390.10">
    <property type="entry name" value="Collagenase (Catalytic Domain)"/>
    <property type="match status" value="1"/>
</dbReference>
<dbReference type="InterPro" id="IPR024079">
    <property type="entry name" value="MetalloPept_cat_dom_sf"/>
</dbReference>
<evidence type="ECO:0000313" key="7">
    <source>
        <dbReference type="EMBL" id="MAA16057.1"/>
    </source>
</evidence>
<accession>A0A224YED3</accession>
<evidence type="ECO:0000256" key="5">
    <source>
        <dbReference type="PROSITE-ProRule" id="PRU00276"/>
    </source>
</evidence>
<feature type="binding site" evidence="5">
    <location>
        <position position="358"/>
    </location>
    <ligand>
        <name>Zn(2+)</name>
        <dbReference type="ChEBI" id="CHEBI:29105"/>
        <note>catalytic</note>
    </ligand>
</feature>
<protein>
    <submittedName>
        <fullName evidence="7">Reprolysin</fullName>
    </submittedName>
</protein>
<keyword evidence="5" id="KW-0479">Metal-binding</keyword>
<keyword evidence="5" id="KW-1015">Disulfide bond</keyword>
<reference evidence="7" key="1">
    <citation type="journal article" date="2017" name="Parasit. Vectors">
        <title>Sialotranscriptomics of Rhipicephalus zambeziensis reveals intricate expression profiles of secretory proteins and suggests tight temporal transcriptional regulation during blood-feeding.</title>
        <authorList>
            <person name="de Castro M.H."/>
            <person name="de Klerk D."/>
            <person name="Pienaar R."/>
            <person name="Rees D.J.G."/>
            <person name="Mans B.J."/>
        </authorList>
    </citation>
    <scope>NUCLEOTIDE SEQUENCE</scope>
    <source>
        <tissue evidence="7">Salivary glands</tissue>
    </source>
</reference>
<evidence type="ECO:0000256" key="4">
    <source>
        <dbReference type="ARBA" id="ARBA00023049"/>
    </source>
</evidence>
<dbReference type="PANTHER" id="PTHR11905:SF159">
    <property type="entry name" value="ADAM METALLOPROTEASE"/>
    <property type="match status" value="1"/>
</dbReference>
<proteinExistence type="predicted"/>
<dbReference type="PROSITE" id="PS50215">
    <property type="entry name" value="ADAM_MEPRO"/>
    <property type="match status" value="1"/>
</dbReference>
<dbReference type="Pfam" id="PF13688">
    <property type="entry name" value="Reprolysin_5"/>
    <property type="match status" value="1"/>
</dbReference>
<organism evidence="7">
    <name type="scientific">Rhipicephalus zambeziensis</name>
    <dbReference type="NCBI Taxonomy" id="60191"/>
    <lineage>
        <taxon>Eukaryota</taxon>
        <taxon>Metazoa</taxon>
        <taxon>Ecdysozoa</taxon>
        <taxon>Arthropoda</taxon>
        <taxon>Chelicerata</taxon>
        <taxon>Arachnida</taxon>
        <taxon>Acari</taxon>
        <taxon>Parasitiformes</taxon>
        <taxon>Ixodida</taxon>
        <taxon>Ixodoidea</taxon>
        <taxon>Ixodidae</taxon>
        <taxon>Rhipicephalinae</taxon>
        <taxon>Rhipicephalus</taxon>
        <taxon>Rhipicephalus</taxon>
    </lineage>
</organism>
<keyword evidence="2" id="KW-0378">Hydrolase</keyword>
<sequence>MKSKMFEQYIEEFGVLVTLIVSVFMTALSAEFLVYPKILESRKDDGSLVIHVHPGLTLTLEKSTILAPKVYFRASLLEDSHAVVLDGEELEKDLYHNSDHMSSLIIQRTGSGIKVQGILNHRQRIAPVGTNFRISDENIPHQIYEIQERSSHQTGDISEDTESSNIMTDDYLTTEQINATQSALGVFLVETCIVASRNYSSYFNTTEELVTYIAAMLNSVALIFAEMGSPAIKFQLNEVMNISDEKLFGNLTCGESENKLTHKPNITVCGFDAEESLNKTRDYVNMCVAAHCDVVYHITGAELTFIQNGTLSTNIVGYAKIGGVCTELKYGIGEDTPHTYLGLATMAHELGHLLGADHDGYSEAENCSNNHGNLMSTLHKGMQNRSKLSACTQEAIGTHHITCSVHKRER</sequence>
<dbReference type="EMBL" id="GFPF01004911">
    <property type="protein sequence ID" value="MAA16057.1"/>
    <property type="molecule type" value="Transcribed_RNA"/>
</dbReference>
<dbReference type="SUPFAM" id="SSF55486">
    <property type="entry name" value="Metalloproteases ('zincins'), catalytic domain"/>
    <property type="match status" value="1"/>
</dbReference>